<dbReference type="PANTHER" id="PTHR40626">
    <property type="entry name" value="MIP31509P"/>
    <property type="match status" value="1"/>
</dbReference>
<evidence type="ECO:0000313" key="10">
    <source>
        <dbReference type="EMBL" id="KAH7056921.1"/>
    </source>
</evidence>
<feature type="compositionally biased region" description="Basic and acidic residues" evidence="8">
    <location>
        <begin position="73"/>
        <end position="98"/>
    </location>
</feature>
<feature type="domain" description="C2H2-type" evidence="9">
    <location>
        <begin position="25"/>
        <end position="52"/>
    </location>
</feature>
<accession>A0ABQ8GI40</accession>
<evidence type="ECO:0000256" key="4">
    <source>
        <dbReference type="ARBA" id="ARBA00022771"/>
    </source>
</evidence>
<protein>
    <submittedName>
        <fullName evidence="10">Zinc finger protein ADR1</fullName>
    </submittedName>
</protein>
<evidence type="ECO:0000256" key="1">
    <source>
        <dbReference type="ARBA" id="ARBA00004123"/>
    </source>
</evidence>
<dbReference type="Pfam" id="PF00096">
    <property type="entry name" value="zf-C2H2"/>
    <property type="match status" value="2"/>
</dbReference>
<name>A0ABQ8GI40_9PEZI</name>
<keyword evidence="2" id="KW-0479">Metal-binding</keyword>
<dbReference type="PROSITE" id="PS00028">
    <property type="entry name" value="ZINC_FINGER_C2H2_1"/>
    <property type="match status" value="2"/>
</dbReference>
<comment type="caution">
    <text evidence="10">The sequence shown here is derived from an EMBL/GenBank/DDBJ whole genome shotgun (WGS) entry which is preliminary data.</text>
</comment>
<reference evidence="10 11" key="1">
    <citation type="journal article" date="2021" name="Nat. Commun.">
        <title>Genetic determinants of endophytism in the Arabidopsis root mycobiome.</title>
        <authorList>
            <person name="Mesny F."/>
            <person name="Miyauchi S."/>
            <person name="Thiergart T."/>
            <person name="Pickel B."/>
            <person name="Atanasova L."/>
            <person name="Karlsson M."/>
            <person name="Huettel B."/>
            <person name="Barry K.W."/>
            <person name="Haridas S."/>
            <person name="Chen C."/>
            <person name="Bauer D."/>
            <person name="Andreopoulos W."/>
            <person name="Pangilinan J."/>
            <person name="LaButti K."/>
            <person name="Riley R."/>
            <person name="Lipzen A."/>
            <person name="Clum A."/>
            <person name="Drula E."/>
            <person name="Henrissat B."/>
            <person name="Kohler A."/>
            <person name="Grigoriev I.V."/>
            <person name="Martin F.M."/>
            <person name="Hacquard S."/>
        </authorList>
    </citation>
    <scope>NUCLEOTIDE SEQUENCE [LARGE SCALE GENOMIC DNA]</scope>
    <source>
        <strain evidence="10 11">MPI-SDFR-AT-0080</strain>
    </source>
</reference>
<dbReference type="PANTHER" id="PTHR40626:SF10">
    <property type="entry name" value="C2H2-TYPE DOMAIN-CONTAINING PROTEIN"/>
    <property type="match status" value="1"/>
</dbReference>
<keyword evidence="6" id="KW-0539">Nucleus</keyword>
<gene>
    <name evidence="10" type="ORF">B0J12DRAFT_568023</name>
</gene>
<feature type="region of interest" description="Disordered" evidence="8">
    <location>
        <begin position="73"/>
        <end position="142"/>
    </location>
</feature>
<sequence>MPSSELDGLIEHEDTRHAPKKPKRFQCRRCQRLFARLEHLQRHERTHTQEKPFLCDQCDSRFTRSDLLIRHERLSHNKDVSKRKASRENGSEEAGPRKNDKRVRIASTGDRHGLGAVAGRPDSPSLNLRNSPFPSTLPPGPPMSMDASFHSPLAALSFAAEQSAFQDALAASSPHTFGATPAMAADNFQHITHADSLPQSTTIGGSAPPADPDFAETLDSLAAFLENEPLSSYHFSSTITAEQPVPFFSPESILNSTELDGHHINSAFGHGHNLEEPNSFSRFGSRLPSLQPEEQSNGNGHRPTTARPVSDISNDDRQTILEHIAEFSSAIPRDFRLPSRLALSRYIGAYINGFHEHLPFLHIPTMAVENTAVELLLALAAVGAQYCFEAEKGVELFHTARAIASQRIRRRDATLARSNRDAQTPFGGAVFLAGQSPPQSHHESSRSSSMNGQFGLPTDSEQSAGQDSLIQTAQAFLTLMAMATWAKHKEILREALGIQSILATLVREDGLCSQPIPSDITWEEWAAQESRTRTKFIVFCFFNLHCIVYNIPPLILNSELKMRLPANASEFKATSAAKWHEARKRTLSSSPSPTAINFQDALRRLFSRGGRDITELNTSLGNYILIHALIQHIFFVRQTARCRFGDPPASSSSPSAAGELTAEDVSSLEHALRNWQLGWKRNPESSLDPMDPNGPVAFNSTALLRLAYIRLNMDTGPGRALDTRDPVAVATALRDTPTIKRTPKLVRAVLHSAHALSIPVKIGIRLVARTQTFIWSIQHSLCSLECAFLLSKWLEALSAPAPEPPVSEDEKRIVGLVKTMLDETEFAVPASLENALGSGGLPELARRLNAGVLRVWATIFRGAQTWALVDVIGSSLNIYADMLEPG</sequence>
<feature type="region of interest" description="Disordered" evidence="8">
    <location>
        <begin position="427"/>
        <end position="463"/>
    </location>
</feature>
<feature type="region of interest" description="Disordered" evidence="8">
    <location>
        <begin position="1"/>
        <end position="23"/>
    </location>
</feature>
<dbReference type="Pfam" id="PF04082">
    <property type="entry name" value="Fungal_trans"/>
    <property type="match status" value="1"/>
</dbReference>
<evidence type="ECO:0000256" key="6">
    <source>
        <dbReference type="ARBA" id="ARBA00023242"/>
    </source>
</evidence>
<evidence type="ECO:0000256" key="7">
    <source>
        <dbReference type="PROSITE-ProRule" id="PRU00042"/>
    </source>
</evidence>
<dbReference type="PROSITE" id="PS50157">
    <property type="entry name" value="ZINC_FINGER_C2H2_2"/>
    <property type="match status" value="2"/>
</dbReference>
<proteinExistence type="predicted"/>
<dbReference type="EMBL" id="JAGTJR010000007">
    <property type="protein sequence ID" value="KAH7056921.1"/>
    <property type="molecule type" value="Genomic_DNA"/>
</dbReference>
<dbReference type="SMART" id="SM00355">
    <property type="entry name" value="ZnF_C2H2"/>
    <property type="match status" value="2"/>
</dbReference>
<dbReference type="InterPro" id="IPR051059">
    <property type="entry name" value="VerF-like"/>
</dbReference>
<evidence type="ECO:0000313" key="11">
    <source>
        <dbReference type="Proteomes" id="UP000774617"/>
    </source>
</evidence>
<evidence type="ECO:0000256" key="8">
    <source>
        <dbReference type="SAM" id="MobiDB-lite"/>
    </source>
</evidence>
<dbReference type="SUPFAM" id="SSF57667">
    <property type="entry name" value="beta-beta-alpha zinc fingers"/>
    <property type="match status" value="1"/>
</dbReference>
<dbReference type="Gene3D" id="3.30.160.60">
    <property type="entry name" value="Classic Zinc Finger"/>
    <property type="match status" value="2"/>
</dbReference>
<keyword evidence="5" id="KW-0862">Zinc</keyword>
<keyword evidence="3" id="KW-0677">Repeat</keyword>
<comment type="subcellular location">
    <subcellularLocation>
        <location evidence="1">Nucleus</location>
    </subcellularLocation>
</comment>
<keyword evidence="11" id="KW-1185">Reference proteome</keyword>
<keyword evidence="4 7" id="KW-0863">Zinc-finger</keyword>
<dbReference type="Proteomes" id="UP000774617">
    <property type="component" value="Unassembled WGS sequence"/>
</dbReference>
<evidence type="ECO:0000259" key="9">
    <source>
        <dbReference type="PROSITE" id="PS50157"/>
    </source>
</evidence>
<evidence type="ECO:0000256" key="5">
    <source>
        <dbReference type="ARBA" id="ARBA00022833"/>
    </source>
</evidence>
<dbReference type="InterPro" id="IPR036236">
    <property type="entry name" value="Znf_C2H2_sf"/>
</dbReference>
<evidence type="ECO:0000256" key="2">
    <source>
        <dbReference type="ARBA" id="ARBA00022723"/>
    </source>
</evidence>
<dbReference type="InterPro" id="IPR007219">
    <property type="entry name" value="XnlR_reg_dom"/>
</dbReference>
<dbReference type="InterPro" id="IPR013087">
    <property type="entry name" value="Znf_C2H2_type"/>
</dbReference>
<evidence type="ECO:0000256" key="3">
    <source>
        <dbReference type="ARBA" id="ARBA00022737"/>
    </source>
</evidence>
<organism evidence="10 11">
    <name type="scientific">Macrophomina phaseolina</name>
    <dbReference type="NCBI Taxonomy" id="35725"/>
    <lineage>
        <taxon>Eukaryota</taxon>
        <taxon>Fungi</taxon>
        <taxon>Dikarya</taxon>
        <taxon>Ascomycota</taxon>
        <taxon>Pezizomycotina</taxon>
        <taxon>Dothideomycetes</taxon>
        <taxon>Dothideomycetes incertae sedis</taxon>
        <taxon>Botryosphaeriales</taxon>
        <taxon>Botryosphaeriaceae</taxon>
        <taxon>Macrophomina</taxon>
    </lineage>
</organism>
<feature type="domain" description="C2H2-type" evidence="9">
    <location>
        <begin position="53"/>
        <end position="81"/>
    </location>
</feature>
<feature type="region of interest" description="Disordered" evidence="8">
    <location>
        <begin position="279"/>
        <end position="313"/>
    </location>
</feature>